<proteinExistence type="predicted"/>
<dbReference type="GO" id="GO:0006406">
    <property type="term" value="P:mRNA export from nucleus"/>
    <property type="evidence" value="ECO:0007669"/>
    <property type="project" value="TreeGrafter"/>
</dbReference>
<dbReference type="EMBL" id="ML769479">
    <property type="protein sequence ID" value="KAE9398712.1"/>
    <property type="molecule type" value="Genomic_DNA"/>
</dbReference>
<keyword evidence="4" id="KW-1185">Reference proteome</keyword>
<protein>
    <recommendedName>
        <fullName evidence="2">SAC3/GANP/THP3 conserved domain-containing protein</fullName>
    </recommendedName>
</protein>
<dbReference type="Gene3D" id="1.25.40.990">
    <property type="match status" value="1"/>
</dbReference>
<reference evidence="3" key="1">
    <citation type="journal article" date="2019" name="Environ. Microbiol.">
        <title>Fungal ecological strategies reflected in gene transcription - a case study of two litter decomposers.</title>
        <authorList>
            <person name="Barbi F."/>
            <person name="Kohler A."/>
            <person name="Barry K."/>
            <person name="Baskaran P."/>
            <person name="Daum C."/>
            <person name="Fauchery L."/>
            <person name="Ihrmark K."/>
            <person name="Kuo A."/>
            <person name="LaButti K."/>
            <person name="Lipzen A."/>
            <person name="Morin E."/>
            <person name="Grigoriev I.V."/>
            <person name="Henrissat B."/>
            <person name="Lindahl B."/>
            <person name="Martin F."/>
        </authorList>
    </citation>
    <scope>NUCLEOTIDE SEQUENCE</scope>
    <source>
        <strain evidence="3">JB14</strain>
    </source>
</reference>
<feature type="domain" description="SAC3/GANP/THP3 conserved" evidence="2">
    <location>
        <begin position="3"/>
        <end position="241"/>
    </location>
</feature>
<feature type="compositionally biased region" description="Acidic residues" evidence="1">
    <location>
        <begin position="293"/>
        <end position="307"/>
    </location>
</feature>
<dbReference type="InterPro" id="IPR045107">
    <property type="entry name" value="SAC3/GANP/THP3"/>
</dbReference>
<feature type="compositionally biased region" description="Low complexity" evidence="1">
    <location>
        <begin position="318"/>
        <end position="332"/>
    </location>
</feature>
<organism evidence="3 4">
    <name type="scientific">Gymnopus androsaceus JB14</name>
    <dbReference type="NCBI Taxonomy" id="1447944"/>
    <lineage>
        <taxon>Eukaryota</taxon>
        <taxon>Fungi</taxon>
        <taxon>Dikarya</taxon>
        <taxon>Basidiomycota</taxon>
        <taxon>Agaricomycotina</taxon>
        <taxon>Agaricomycetes</taxon>
        <taxon>Agaricomycetidae</taxon>
        <taxon>Agaricales</taxon>
        <taxon>Marasmiineae</taxon>
        <taxon>Omphalotaceae</taxon>
        <taxon>Gymnopus</taxon>
    </lineage>
</organism>
<feature type="region of interest" description="Disordered" evidence="1">
    <location>
        <begin position="293"/>
        <end position="355"/>
    </location>
</feature>
<dbReference type="GO" id="GO:0005737">
    <property type="term" value="C:cytoplasm"/>
    <property type="evidence" value="ECO:0007669"/>
    <property type="project" value="TreeGrafter"/>
</dbReference>
<evidence type="ECO:0000259" key="2">
    <source>
        <dbReference type="Pfam" id="PF03399"/>
    </source>
</evidence>
<dbReference type="GO" id="GO:0070390">
    <property type="term" value="C:transcription export complex 2"/>
    <property type="evidence" value="ECO:0007669"/>
    <property type="project" value="TreeGrafter"/>
</dbReference>
<dbReference type="Proteomes" id="UP000799118">
    <property type="component" value="Unassembled WGS sequence"/>
</dbReference>
<evidence type="ECO:0000313" key="3">
    <source>
        <dbReference type="EMBL" id="KAE9398712.1"/>
    </source>
</evidence>
<dbReference type="PANTHER" id="PTHR12436:SF3">
    <property type="entry name" value="GERMINAL-CENTER ASSOCIATED NUCLEAR PROTEIN"/>
    <property type="match status" value="1"/>
</dbReference>
<feature type="compositionally biased region" description="Basic and acidic residues" evidence="1">
    <location>
        <begin position="308"/>
        <end position="317"/>
    </location>
</feature>
<accession>A0A6A4HIS2</accession>
<dbReference type="InterPro" id="IPR005062">
    <property type="entry name" value="SAC3/GANP/THP3_conserved"/>
</dbReference>
<sequence length="355" mass="40299">MPPPNQKRVSHPHAVKAYERAAGDKTLPSDLRPPHILKKTLDYLFGTLVRKEGFKETFGFVRDRTRSVRNDFTMQHERASVAIECHERCARFHVVALHEMRGTRDFEVFLEEQQLMNTLQSLKEFYTDPINADNPPPNQLEFRVYHRLIHIRDQKERHDDVPKEILDHPIFRLVTRFRHAVQATSSPITKSSKLRVDEQGMRIFGELVGALMQGNSSSTESNRTSKVMPYLVACILQHLFGSETIDEAEMETIRGGLDVVEIIDGGMSEASEVRGETNGDDDMGEAFMGEVEDEGDQLDEGEEDLYEYQEHEQERHTAVPAFSASQASAPAPTVGSAFSNLTLQHQQQEDQPSPI</sequence>
<dbReference type="PANTHER" id="PTHR12436">
    <property type="entry name" value="80 KDA MCM3-ASSOCIATED PROTEIN"/>
    <property type="match status" value="1"/>
</dbReference>
<feature type="compositionally biased region" description="Polar residues" evidence="1">
    <location>
        <begin position="336"/>
        <end position="355"/>
    </location>
</feature>
<dbReference type="OrthoDB" id="264795at2759"/>
<dbReference type="AlphaFoldDB" id="A0A6A4HIS2"/>
<dbReference type="Pfam" id="PF03399">
    <property type="entry name" value="SAC3_GANP"/>
    <property type="match status" value="1"/>
</dbReference>
<gene>
    <name evidence="3" type="ORF">BT96DRAFT_821581</name>
</gene>
<evidence type="ECO:0000256" key="1">
    <source>
        <dbReference type="SAM" id="MobiDB-lite"/>
    </source>
</evidence>
<name>A0A6A4HIS2_9AGAR</name>
<evidence type="ECO:0000313" key="4">
    <source>
        <dbReference type="Proteomes" id="UP000799118"/>
    </source>
</evidence>